<comment type="caution">
    <text evidence="1">The sequence shown here is derived from an EMBL/GenBank/DDBJ whole genome shotgun (WGS) entry which is preliminary data.</text>
</comment>
<keyword evidence="2" id="KW-1185">Reference proteome</keyword>
<proteinExistence type="predicted"/>
<protein>
    <submittedName>
        <fullName evidence="1">Uncharacterized protein</fullName>
    </submittedName>
</protein>
<dbReference type="Proteomes" id="UP000016584">
    <property type="component" value="Unassembled WGS sequence"/>
</dbReference>
<name>U2IYD0_9SPHI</name>
<evidence type="ECO:0000313" key="2">
    <source>
        <dbReference type="Proteomes" id="UP000016584"/>
    </source>
</evidence>
<dbReference type="AlphaFoldDB" id="U2IYD0"/>
<dbReference type="PATRIC" id="fig|1346330.5.peg.3673"/>
<reference evidence="1 2" key="1">
    <citation type="journal article" date="2013" name="Genome Announc.">
        <title>The Draft Genome Sequence of Sphingomonas paucimobilis Strain HER1398 (Proteobacteria), Host to the Giant PAU Phage, Indicates That It Is a Member of the Genus Sphingobacterium (Bacteroidetes).</title>
        <authorList>
            <person name="White R.A.III."/>
            <person name="Suttle C.A."/>
        </authorList>
    </citation>
    <scope>NUCLEOTIDE SEQUENCE [LARGE SCALE GENOMIC DNA]</scope>
    <source>
        <strain evidence="1 2">HER1398</strain>
    </source>
</reference>
<sequence length="59" mass="7026">MNQIGRPIVQMISVMHQVYLVIDGMDLPMDQKLQVYHQVARMMNQVMRMTNHEVQLNDR</sequence>
<evidence type="ECO:0000313" key="1">
    <source>
        <dbReference type="EMBL" id="ERJ57704.1"/>
    </source>
</evidence>
<accession>U2IYD0</accession>
<dbReference type="EMBL" id="ATDL01000021">
    <property type="protein sequence ID" value="ERJ57704.1"/>
    <property type="molecule type" value="Genomic_DNA"/>
</dbReference>
<gene>
    <name evidence="1" type="ORF">M472_02885</name>
</gene>
<organism evidence="1 2">
    <name type="scientific">Sphingobacterium paucimobilis HER1398</name>
    <dbReference type="NCBI Taxonomy" id="1346330"/>
    <lineage>
        <taxon>Bacteria</taxon>
        <taxon>Pseudomonadati</taxon>
        <taxon>Bacteroidota</taxon>
        <taxon>Sphingobacteriia</taxon>
        <taxon>Sphingobacteriales</taxon>
        <taxon>Sphingobacteriaceae</taxon>
        <taxon>Sphingobacterium</taxon>
    </lineage>
</organism>